<evidence type="ECO:0000313" key="3">
    <source>
        <dbReference type="Proteomes" id="UP001156905"/>
    </source>
</evidence>
<keyword evidence="3" id="KW-1185">Reference proteome</keyword>
<reference evidence="3" key="1">
    <citation type="journal article" date="2019" name="Int. J. Syst. Evol. Microbiol.">
        <title>The Global Catalogue of Microorganisms (GCM) 10K type strain sequencing project: providing services to taxonomists for standard genome sequencing and annotation.</title>
        <authorList>
            <consortium name="The Broad Institute Genomics Platform"/>
            <consortium name="The Broad Institute Genome Sequencing Center for Infectious Disease"/>
            <person name="Wu L."/>
            <person name="Ma J."/>
        </authorList>
    </citation>
    <scope>NUCLEOTIDE SEQUENCE [LARGE SCALE GENOMIC DNA]</scope>
    <source>
        <strain evidence="3">NBRC 102520</strain>
    </source>
</reference>
<feature type="signal peptide" evidence="1">
    <location>
        <begin position="1"/>
        <end position="20"/>
    </location>
</feature>
<dbReference type="EMBL" id="BSOW01000012">
    <property type="protein sequence ID" value="GLR86915.1"/>
    <property type="molecule type" value="Genomic_DNA"/>
</dbReference>
<organism evidence="2 3">
    <name type="scientific">Bradyrhizobium iriomotense</name>
    <dbReference type="NCBI Taxonomy" id="441950"/>
    <lineage>
        <taxon>Bacteria</taxon>
        <taxon>Pseudomonadati</taxon>
        <taxon>Pseudomonadota</taxon>
        <taxon>Alphaproteobacteria</taxon>
        <taxon>Hyphomicrobiales</taxon>
        <taxon>Nitrobacteraceae</taxon>
        <taxon>Bradyrhizobium</taxon>
    </lineage>
</organism>
<dbReference type="Proteomes" id="UP001156905">
    <property type="component" value="Unassembled WGS sequence"/>
</dbReference>
<name>A0ABQ6AXZ1_9BRAD</name>
<evidence type="ECO:0008006" key="4">
    <source>
        <dbReference type="Google" id="ProtNLM"/>
    </source>
</evidence>
<evidence type="ECO:0000256" key="1">
    <source>
        <dbReference type="SAM" id="SignalP"/>
    </source>
</evidence>
<gene>
    <name evidence="2" type="ORF">GCM10007857_36260</name>
</gene>
<dbReference type="RefSeq" id="WP_284267450.1">
    <property type="nucleotide sequence ID" value="NZ_BSOW01000012.1"/>
</dbReference>
<keyword evidence="1" id="KW-0732">Signal</keyword>
<feature type="chain" id="PRO_5046456609" description="DUF2147 domain-containing protein" evidence="1">
    <location>
        <begin position="21"/>
        <end position="86"/>
    </location>
</feature>
<accession>A0ABQ6AXZ1</accession>
<dbReference type="PROSITE" id="PS51257">
    <property type="entry name" value="PROKAR_LIPOPROTEIN"/>
    <property type="match status" value="1"/>
</dbReference>
<evidence type="ECO:0000313" key="2">
    <source>
        <dbReference type="EMBL" id="GLR86915.1"/>
    </source>
</evidence>
<protein>
    <recommendedName>
        <fullName evidence="4">DUF2147 domain-containing protein</fullName>
    </recommendedName>
</protein>
<proteinExistence type="predicted"/>
<comment type="caution">
    <text evidence="2">The sequence shown here is derived from an EMBL/GenBank/DDBJ whole genome shotgun (WGS) entry which is preliminary data.</text>
</comment>
<sequence>MKRVILAGALLLASATACLADGLFWVVGNRSTGKCEIVTSNPVIIGDIWFGDGPYRSKADAKLARSTIRACPRPGPDEDKDDDSAD</sequence>